<evidence type="ECO:0000256" key="2">
    <source>
        <dbReference type="SAM" id="Coils"/>
    </source>
</evidence>
<evidence type="ECO:0000313" key="7">
    <source>
        <dbReference type="EMBL" id="ORE04460.1"/>
    </source>
</evidence>
<feature type="compositionally biased region" description="Acidic residues" evidence="3">
    <location>
        <begin position="682"/>
        <end position="693"/>
    </location>
</feature>
<dbReference type="Proteomes" id="UP000242414">
    <property type="component" value="Unassembled WGS sequence"/>
</dbReference>
<feature type="compositionally biased region" description="Polar residues" evidence="3">
    <location>
        <begin position="725"/>
        <end position="747"/>
    </location>
</feature>
<dbReference type="PROSITE" id="PS51207">
    <property type="entry name" value="PXA"/>
    <property type="match status" value="1"/>
</dbReference>
<feature type="region of interest" description="Disordered" evidence="3">
    <location>
        <begin position="660"/>
        <end position="699"/>
    </location>
</feature>
<feature type="domain" description="RGS" evidence="4">
    <location>
        <begin position="430"/>
        <end position="560"/>
    </location>
</feature>
<accession>A0A1X0QXF4</accession>
<dbReference type="InterPro" id="IPR036871">
    <property type="entry name" value="PX_dom_sf"/>
</dbReference>
<dbReference type="SMART" id="SM00313">
    <property type="entry name" value="PXA"/>
    <property type="match status" value="1"/>
</dbReference>
<dbReference type="PROSITE" id="PS50132">
    <property type="entry name" value="RGS"/>
    <property type="match status" value="1"/>
</dbReference>
<dbReference type="InterPro" id="IPR036305">
    <property type="entry name" value="RGS_sf"/>
</dbReference>
<dbReference type="Pfam" id="PF08628">
    <property type="entry name" value="Nexin_C"/>
    <property type="match status" value="1"/>
</dbReference>
<dbReference type="PANTHER" id="PTHR22775">
    <property type="entry name" value="SORTING NEXIN"/>
    <property type="match status" value="1"/>
</dbReference>
<feature type="region of interest" description="Disordered" evidence="3">
    <location>
        <begin position="725"/>
        <end position="752"/>
    </location>
</feature>
<protein>
    <recommendedName>
        <fullName evidence="8">PhoX domain-containing protein</fullName>
    </recommendedName>
</protein>
<dbReference type="SUPFAM" id="SSF48097">
    <property type="entry name" value="Regulator of G-protein signaling, RGS"/>
    <property type="match status" value="1"/>
</dbReference>
<dbReference type="SMART" id="SM00312">
    <property type="entry name" value="PX"/>
    <property type="match status" value="1"/>
</dbReference>
<reference evidence="7" key="1">
    <citation type="journal article" date="2016" name="Proc. Natl. Acad. Sci. U.S.A.">
        <title>Lipid metabolic changes in an early divergent fungus govern the establishment of a mutualistic symbiosis with endobacteria.</title>
        <authorList>
            <person name="Lastovetsky O.A."/>
            <person name="Gaspar M.L."/>
            <person name="Mondo S.J."/>
            <person name="LaButti K.M."/>
            <person name="Sandor L."/>
            <person name="Grigoriev I.V."/>
            <person name="Henry S.A."/>
            <person name="Pawlowska T.E."/>
        </authorList>
    </citation>
    <scope>NUCLEOTIDE SEQUENCE [LARGE SCALE GENOMIC DNA]</scope>
    <source>
        <strain evidence="7">ATCC 52814</strain>
    </source>
</reference>
<evidence type="ECO:0000259" key="6">
    <source>
        <dbReference type="PROSITE" id="PS51207"/>
    </source>
</evidence>
<evidence type="ECO:0000256" key="3">
    <source>
        <dbReference type="SAM" id="MobiDB-lite"/>
    </source>
</evidence>
<feature type="domain" description="PXA" evidence="6">
    <location>
        <begin position="65"/>
        <end position="255"/>
    </location>
</feature>
<proteinExistence type="inferred from homology"/>
<dbReference type="InterPro" id="IPR001683">
    <property type="entry name" value="PX_dom"/>
</dbReference>
<dbReference type="SMART" id="SM00315">
    <property type="entry name" value="RGS"/>
    <property type="match status" value="1"/>
</dbReference>
<evidence type="ECO:0008006" key="8">
    <source>
        <dbReference type="Google" id="ProtNLM"/>
    </source>
</evidence>
<dbReference type="PANTHER" id="PTHR22775:SF3">
    <property type="entry name" value="SORTING NEXIN-13"/>
    <property type="match status" value="1"/>
</dbReference>
<dbReference type="InterPro" id="IPR013937">
    <property type="entry name" value="Sorting_nexin_C"/>
</dbReference>
<feature type="compositionally biased region" description="Polar residues" evidence="3">
    <location>
        <begin position="661"/>
        <end position="679"/>
    </location>
</feature>
<dbReference type="Pfam" id="PF02194">
    <property type="entry name" value="PXA"/>
    <property type="match status" value="1"/>
</dbReference>
<name>A0A1X0QXF4_RHIZD</name>
<dbReference type="Gene3D" id="3.30.1520.10">
    <property type="entry name" value="Phox-like domain"/>
    <property type="match status" value="1"/>
</dbReference>
<feature type="region of interest" description="Disordered" evidence="3">
    <location>
        <begin position="566"/>
        <end position="617"/>
    </location>
</feature>
<keyword evidence="2" id="KW-0175">Coiled coil</keyword>
<dbReference type="OrthoDB" id="120967at2759"/>
<dbReference type="InterPro" id="IPR016137">
    <property type="entry name" value="RGS"/>
</dbReference>
<feature type="compositionally biased region" description="Basic and acidic residues" evidence="3">
    <location>
        <begin position="587"/>
        <end position="597"/>
    </location>
</feature>
<comment type="similarity">
    <text evidence="1">Belongs to the sorting nexin family.</text>
</comment>
<feature type="domain" description="PX" evidence="5">
    <location>
        <begin position="915"/>
        <end position="1033"/>
    </location>
</feature>
<feature type="coiled-coil region" evidence="2">
    <location>
        <begin position="839"/>
        <end position="882"/>
    </location>
</feature>
<organism evidence="7">
    <name type="scientific">Rhizopus microsporus var. microsporus</name>
    <dbReference type="NCBI Taxonomy" id="86635"/>
    <lineage>
        <taxon>Eukaryota</taxon>
        <taxon>Fungi</taxon>
        <taxon>Fungi incertae sedis</taxon>
        <taxon>Mucoromycota</taxon>
        <taxon>Mucoromycotina</taxon>
        <taxon>Mucoromycetes</taxon>
        <taxon>Mucorales</taxon>
        <taxon>Mucorineae</taxon>
        <taxon>Rhizopodaceae</taxon>
        <taxon>Rhizopus</taxon>
    </lineage>
</organism>
<dbReference type="EMBL" id="KV921971">
    <property type="protein sequence ID" value="ORE04460.1"/>
    <property type="molecule type" value="Genomic_DNA"/>
</dbReference>
<dbReference type="VEuPathDB" id="FungiDB:BCV72DRAFT_307331"/>
<dbReference type="SUPFAM" id="SSF64268">
    <property type="entry name" value="PX domain"/>
    <property type="match status" value="1"/>
</dbReference>
<dbReference type="InterPro" id="IPR044926">
    <property type="entry name" value="RGS_subdomain_2"/>
</dbReference>
<dbReference type="Pfam" id="PF00787">
    <property type="entry name" value="PX"/>
    <property type="match status" value="1"/>
</dbReference>
<sequence>MVSLLALFSINTIVLYIYLKYIISARQHKVDNFKPLRLTHKAVWSSLEHSRHAESIQQHQEITTLDEVDTALDHLIQLVIRDFIQSWFQKIAAQEQSFSISVNHIIRSAAVQVSKRLQQIDLLHVLLNRVIPKVTSHISDFRAAEISLRGKYLERSVTESDELDLLLASQFRQGRLHAALTTGAVTTKPTEVAYLRQLMDRVLPLIFDQKDTSSGLVHVVIREVVSCSILQPIMDMLADPDFWNQTIDAYLGKAIIEQQMVQQLREVLNRHSTNELDPEEEEEVMNFFDLSSKKTGLTSQISSTFLGVTQQDDALEGKQKRGTGRRSFREFLKVIQEEQNLLELKRLRNDIVTQLRKKKAQIVDRDPEEIMDGERVQDIMVYINRLSIAKKRVDKRIATLTGEEYNFKKSTSQLFSRKKSITTHSNNGYNLHDILTNTSGLSYFMEFMDRQKDMVKLQFWLIVEGFKNTIDDQKTFLEDVKMVYETYFKDAAPHKLHIAEQLVADLRNAIELAETNEPSFDDNIRELRLKLYRMQQQIFWEIDKEHFPYFKRSDLYFKFLSSSTTKEDSISPSRHSLDEGTLYSRPLPDDHRQKADSDSEISNKNMSASATASQFDLKSSIPEYGRTRGHQRALSDSPRPLSGSRFLSLSSVFGSGLWNSERPQSATADHGSVPSSVKSTELADDDEEEEEETVNPMNKRNKLIRSNTVDAVEAELRSILDSNNLEEVSTNNNSVDRNNEDPIQTEQSAAKSLASSTSASSILLLGNSKGVKSSTALPVQQIYTLPSWTSSGGTNTISEVEHNTLETVTRSPSVHTLETKKSEQEDEPVKNIHFAPPGDLLLEAKVEQLSKEIDKLTAQEAIVDALIEKAELQNKLEELRILKKSKSMFRQELQQMKYQKSQYELQETENTLVPNRSQVSITNATIGSDKHGDFALYVIEIQQLGCDGNYVSGWIVARRYSEFFSLHQKLKETYPAVKMIEFPAKWPLLKLQKPFLEARRVSLERYLRRLVDDEEICKSQELRAFLSQQNIFIPGPADQLGTPSSSPSVQNLQKSIIALGEQEKHALQKKPSKGFMRHIYKTVAAGIDDILIAPSMLDLITQRLGEQVTEFSHEDNHSTKTTASTSSSVVSINSSKLADSALQASTTSLPDSIKAEGITRFTEPLCDLFIEMFELKDKTNWLRRQAIVIIIQQILEGTIERKLREIVKSLSSPSMVVSYINKVADSLWPNGGPLTFKEPRKPEEKVQTKEEANRKLSTWLPDLLGNMVGRQNARKGARRLFTVLQNKRLNQDLAYVLLDELIFSLFPELENMNKV</sequence>
<feature type="compositionally biased region" description="Polar residues" evidence="3">
    <location>
        <begin position="600"/>
        <end position="617"/>
    </location>
</feature>
<dbReference type="Gene3D" id="1.10.167.10">
    <property type="entry name" value="Regulator of G-protein Signalling 4, domain 2"/>
    <property type="match status" value="1"/>
</dbReference>
<evidence type="ECO:0000256" key="1">
    <source>
        <dbReference type="ARBA" id="ARBA00010883"/>
    </source>
</evidence>
<evidence type="ECO:0000259" key="4">
    <source>
        <dbReference type="PROSITE" id="PS50132"/>
    </source>
</evidence>
<dbReference type="GO" id="GO:0035091">
    <property type="term" value="F:phosphatidylinositol binding"/>
    <property type="evidence" value="ECO:0007669"/>
    <property type="project" value="InterPro"/>
</dbReference>
<gene>
    <name evidence="7" type="ORF">BCV72DRAFT_307331</name>
</gene>
<dbReference type="PROSITE" id="PS50195">
    <property type="entry name" value="PX"/>
    <property type="match status" value="1"/>
</dbReference>
<evidence type="ECO:0000259" key="5">
    <source>
        <dbReference type="PROSITE" id="PS50195"/>
    </source>
</evidence>
<dbReference type="Pfam" id="PF00615">
    <property type="entry name" value="RGS"/>
    <property type="match status" value="1"/>
</dbReference>
<dbReference type="InterPro" id="IPR003114">
    <property type="entry name" value="Phox_assoc"/>
</dbReference>